<protein>
    <submittedName>
        <fullName evidence="2">Uncharacterized protein</fullName>
    </submittedName>
</protein>
<proteinExistence type="predicted"/>
<keyword evidence="1" id="KW-1133">Transmembrane helix</keyword>
<dbReference type="EnsemblMetazoa" id="GAUT047053-RA">
    <property type="protein sequence ID" value="GAUT047053-PA"/>
    <property type="gene ID" value="GAUT047053"/>
</dbReference>
<dbReference type="VEuPathDB" id="VectorBase:GAUT047053"/>
<reference evidence="2" key="1">
    <citation type="submission" date="2020-05" db="UniProtKB">
        <authorList>
            <consortium name="EnsemblMetazoa"/>
        </authorList>
    </citation>
    <scope>IDENTIFICATION</scope>
    <source>
        <strain evidence="2">TTRI</strain>
    </source>
</reference>
<accession>A0A1A9VTJ4</accession>
<evidence type="ECO:0000313" key="3">
    <source>
        <dbReference type="Proteomes" id="UP000078200"/>
    </source>
</evidence>
<keyword evidence="1" id="KW-0472">Membrane</keyword>
<keyword evidence="3" id="KW-1185">Reference proteome</keyword>
<keyword evidence="1" id="KW-0812">Transmembrane</keyword>
<name>A0A1A9VTJ4_GLOAU</name>
<sequence>MIEGGCTGFSANNHQCRRRGMEAFVILDDKSRSNRRKKFLVENEKMLRGLYAGQERKPERGTLRQPAPIYCHILTLTVSALLRIHLPTSSLDDCICGRWCNVMYSAKMQFRILRVSHLFGLYFFSSFRYAYTTQAIIYFIHVYFYLKKFFSSFLLKQHTIFFVFRLIHFGAEHVQLCISTP</sequence>
<dbReference type="AlphaFoldDB" id="A0A1A9VTJ4"/>
<feature type="transmembrane region" description="Helical" evidence="1">
    <location>
        <begin position="112"/>
        <end position="130"/>
    </location>
</feature>
<dbReference type="Proteomes" id="UP000078200">
    <property type="component" value="Unassembled WGS sequence"/>
</dbReference>
<organism evidence="2 3">
    <name type="scientific">Glossina austeni</name>
    <name type="common">Savannah tsetse fly</name>
    <dbReference type="NCBI Taxonomy" id="7395"/>
    <lineage>
        <taxon>Eukaryota</taxon>
        <taxon>Metazoa</taxon>
        <taxon>Ecdysozoa</taxon>
        <taxon>Arthropoda</taxon>
        <taxon>Hexapoda</taxon>
        <taxon>Insecta</taxon>
        <taxon>Pterygota</taxon>
        <taxon>Neoptera</taxon>
        <taxon>Endopterygota</taxon>
        <taxon>Diptera</taxon>
        <taxon>Brachycera</taxon>
        <taxon>Muscomorpha</taxon>
        <taxon>Hippoboscoidea</taxon>
        <taxon>Glossinidae</taxon>
        <taxon>Glossina</taxon>
    </lineage>
</organism>
<evidence type="ECO:0000313" key="2">
    <source>
        <dbReference type="EnsemblMetazoa" id="GAUT047053-PA"/>
    </source>
</evidence>
<evidence type="ECO:0000256" key="1">
    <source>
        <dbReference type="SAM" id="Phobius"/>
    </source>
</evidence>